<name>A0A8R7P4Z2_TRIUA</name>
<protein>
    <submittedName>
        <fullName evidence="1">Uncharacterized protein</fullName>
    </submittedName>
</protein>
<evidence type="ECO:0000313" key="2">
    <source>
        <dbReference type="Proteomes" id="UP000015106"/>
    </source>
</evidence>
<reference evidence="2" key="1">
    <citation type="journal article" date="2013" name="Nature">
        <title>Draft genome of the wheat A-genome progenitor Triticum urartu.</title>
        <authorList>
            <person name="Ling H.Q."/>
            <person name="Zhao S."/>
            <person name="Liu D."/>
            <person name="Wang J."/>
            <person name="Sun H."/>
            <person name="Zhang C."/>
            <person name="Fan H."/>
            <person name="Li D."/>
            <person name="Dong L."/>
            <person name="Tao Y."/>
            <person name="Gao C."/>
            <person name="Wu H."/>
            <person name="Li Y."/>
            <person name="Cui Y."/>
            <person name="Guo X."/>
            <person name="Zheng S."/>
            <person name="Wang B."/>
            <person name="Yu K."/>
            <person name="Liang Q."/>
            <person name="Yang W."/>
            <person name="Lou X."/>
            <person name="Chen J."/>
            <person name="Feng M."/>
            <person name="Jian J."/>
            <person name="Zhang X."/>
            <person name="Luo G."/>
            <person name="Jiang Y."/>
            <person name="Liu J."/>
            <person name="Wang Z."/>
            <person name="Sha Y."/>
            <person name="Zhang B."/>
            <person name="Wu H."/>
            <person name="Tang D."/>
            <person name="Shen Q."/>
            <person name="Xue P."/>
            <person name="Zou S."/>
            <person name="Wang X."/>
            <person name="Liu X."/>
            <person name="Wang F."/>
            <person name="Yang Y."/>
            <person name="An X."/>
            <person name="Dong Z."/>
            <person name="Zhang K."/>
            <person name="Zhang X."/>
            <person name="Luo M.C."/>
            <person name="Dvorak J."/>
            <person name="Tong Y."/>
            <person name="Wang J."/>
            <person name="Yang H."/>
            <person name="Li Z."/>
            <person name="Wang D."/>
            <person name="Zhang A."/>
            <person name="Wang J."/>
        </authorList>
    </citation>
    <scope>NUCLEOTIDE SEQUENCE</scope>
    <source>
        <strain evidence="2">cv. G1812</strain>
    </source>
</reference>
<keyword evidence="2" id="KW-1185">Reference proteome</keyword>
<evidence type="ECO:0000313" key="1">
    <source>
        <dbReference type="EnsemblPlants" id="TuG1812G0100000157.01.T01.cds267893"/>
    </source>
</evidence>
<dbReference type="Proteomes" id="UP000015106">
    <property type="component" value="Chromosome 1"/>
</dbReference>
<dbReference type="AntiFam" id="ANF00010">
    <property type="entry name" value="tRNA translation"/>
</dbReference>
<accession>A0A8R7P4Z2</accession>
<reference evidence="1" key="3">
    <citation type="submission" date="2022-06" db="UniProtKB">
        <authorList>
            <consortium name="EnsemblPlants"/>
        </authorList>
    </citation>
    <scope>IDENTIFICATION</scope>
</reference>
<organism evidence="1 2">
    <name type="scientific">Triticum urartu</name>
    <name type="common">Red wild einkorn</name>
    <name type="synonym">Crithodium urartu</name>
    <dbReference type="NCBI Taxonomy" id="4572"/>
    <lineage>
        <taxon>Eukaryota</taxon>
        <taxon>Viridiplantae</taxon>
        <taxon>Streptophyta</taxon>
        <taxon>Embryophyta</taxon>
        <taxon>Tracheophyta</taxon>
        <taxon>Spermatophyta</taxon>
        <taxon>Magnoliopsida</taxon>
        <taxon>Liliopsida</taxon>
        <taxon>Poales</taxon>
        <taxon>Poaceae</taxon>
        <taxon>BOP clade</taxon>
        <taxon>Pooideae</taxon>
        <taxon>Triticodae</taxon>
        <taxon>Triticeae</taxon>
        <taxon>Triticinae</taxon>
        <taxon>Triticum</taxon>
    </lineage>
</organism>
<dbReference type="AlphaFoldDB" id="A0A8R7P4Z2"/>
<sequence>MSGKDSQTCSTVLYHTEPRPCDMIRRKGARPPFFLFRTKPSCKIGCIAQLVEHWAFNLMVAGSSPAIPKTKKTTLVFVRMHSSLQRALFGLEKSPFLINISTSLVV</sequence>
<proteinExistence type="predicted"/>
<reference evidence="1" key="2">
    <citation type="submission" date="2018-03" db="EMBL/GenBank/DDBJ databases">
        <title>The Triticum urartu genome reveals the dynamic nature of wheat genome evolution.</title>
        <authorList>
            <person name="Ling H."/>
            <person name="Ma B."/>
            <person name="Shi X."/>
            <person name="Liu H."/>
            <person name="Dong L."/>
            <person name="Sun H."/>
            <person name="Cao Y."/>
            <person name="Gao Q."/>
            <person name="Zheng S."/>
            <person name="Li Y."/>
            <person name="Yu Y."/>
            <person name="Du H."/>
            <person name="Qi M."/>
            <person name="Li Y."/>
            <person name="Yu H."/>
            <person name="Cui Y."/>
            <person name="Wang N."/>
            <person name="Chen C."/>
            <person name="Wu H."/>
            <person name="Zhao Y."/>
            <person name="Zhang J."/>
            <person name="Li Y."/>
            <person name="Zhou W."/>
            <person name="Zhang B."/>
            <person name="Hu W."/>
            <person name="Eijk M."/>
            <person name="Tang J."/>
            <person name="Witsenboer H."/>
            <person name="Zhao S."/>
            <person name="Li Z."/>
            <person name="Zhang A."/>
            <person name="Wang D."/>
            <person name="Liang C."/>
        </authorList>
    </citation>
    <scope>NUCLEOTIDE SEQUENCE [LARGE SCALE GENOMIC DNA]</scope>
    <source>
        <strain evidence="1">cv. G1812</strain>
    </source>
</reference>
<dbReference type="EnsemblPlants" id="TuG1812G0100000157.01.T01">
    <property type="protein sequence ID" value="TuG1812G0100000157.01.T01.cds267893"/>
    <property type="gene ID" value="TuG1812G0100000157.01"/>
</dbReference>
<dbReference type="Gramene" id="TuG1812G0100000157.01.T01">
    <property type="protein sequence ID" value="TuG1812G0100000157.01.T01.cds267893"/>
    <property type="gene ID" value="TuG1812G0100000157.01"/>
</dbReference>